<dbReference type="SUPFAM" id="SSF56059">
    <property type="entry name" value="Glutathione synthetase ATP-binding domain-like"/>
    <property type="match status" value="1"/>
</dbReference>
<proteinExistence type="predicted"/>
<dbReference type="AlphaFoldDB" id="A0A6G1VI88"/>
<reference evidence="1 2" key="1">
    <citation type="submission" date="2019-09" db="EMBL/GenBank/DDBJ databases">
        <title>Distinct polysaccharide growth profiles of human intestinal Prevotella copri isolates.</title>
        <authorList>
            <person name="Fehlner-Peach H."/>
            <person name="Magnabosco C."/>
            <person name="Raghavan V."/>
            <person name="Scher J.U."/>
            <person name="Tett A."/>
            <person name="Cox L.M."/>
            <person name="Gottsegen C."/>
            <person name="Watters A."/>
            <person name="Wiltshire- Gordon J.D."/>
            <person name="Segata N."/>
            <person name="Bonneau R."/>
            <person name="Littman D.R."/>
        </authorList>
    </citation>
    <scope>NUCLEOTIDE SEQUENCE [LARGE SCALE GENOMIC DNA]</scope>
    <source>
        <strain evidence="2">iAA917</strain>
    </source>
</reference>
<sequence>MKLHIFNPEHDLALAAHLRQFTAPHAGRQLRSDLAFIPALWADQGDLVLVDDIDNARDKVRHLGEHLMEKVEFITKLQLEHLLKTEFIDCVHPWGWDLSLKGELERIGLPEIMLPTDEVLDKVRAISSRQWAAEHLQQDVVYADNFAQVKECVMKWGKAVVKAPWSSSGRGVKYVSADEFRTNGDYPAFQRWVSNVIFRQGGVTVEPYYNKVKDFGMEFEMLDGKVHYLGLSLFDTVKNAYTGNLLCSEEEKIEIMKKYISEDALLSARQKIIDIVEPALKENYNGPFGVDMMIAAKDGQLELVSCVELNLRRTMGHVALELAKITKPQSLMRVDFDGNRYHLRVLPGKEAVNES</sequence>
<dbReference type="RefSeq" id="WP_153090374.1">
    <property type="nucleotide sequence ID" value="NZ_VZAH01000020.1"/>
</dbReference>
<name>A0A6G1VI88_9BACT</name>
<organism evidence="1 2">
    <name type="scientific">Segatella copri</name>
    <dbReference type="NCBI Taxonomy" id="165179"/>
    <lineage>
        <taxon>Bacteria</taxon>
        <taxon>Pseudomonadati</taxon>
        <taxon>Bacteroidota</taxon>
        <taxon>Bacteroidia</taxon>
        <taxon>Bacteroidales</taxon>
        <taxon>Prevotellaceae</taxon>
        <taxon>Segatella</taxon>
    </lineage>
</organism>
<evidence type="ECO:0000313" key="2">
    <source>
        <dbReference type="Proteomes" id="UP000477980"/>
    </source>
</evidence>
<dbReference type="Proteomes" id="UP000477980">
    <property type="component" value="Unassembled WGS sequence"/>
</dbReference>
<protein>
    <recommendedName>
        <fullName evidence="3">ATP-grasp domain-containing protein</fullName>
    </recommendedName>
</protein>
<dbReference type="OrthoDB" id="5291617at2"/>
<dbReference type="EMBL" id="VZAH01000020">
    <property type="protein sequence ID" value="MQP13266.1"/>
    <property type="molecule type" value="Genomic_DNA"/>
</dbReference>
<comment type="caution">
    <text evidence="1">The sequence shown here is derived from an EMBL/GenBank/DDBJ whole genome shotgun (WGS) entry which is preliminary data.</text>
</comment>
<accession>A0A6G1VI88</accession>
<evidence type="ECO:0008006" key="3">
    <source>
        <dbReference type="Google" id="ProtNLM"/>
    </source>
</evidence>
<gene>
    <name evidence="1" type="ORF">F7D25_02320</name>
</gene>
<evidence type="ECO:0000313" key="1">
    <source>
        <dbReference type="EMBL" id="MQP13266.1"/>
    </source>
</evidence>